<name>A0A4Q2KCC7_9FIRM</name>
<gene>
    <name evidence="1" type="ORF">ESZ91_03815</name>
</gene>
<keyword evidence="2" id="KW-1185">Reference proteome</keyword>
<sequence length="262" mass="30415">MVDFDLQRYRKGSRLMLSKRDIETIADAVLQDFKPQALKDPIALSADEFLEQYLGCHLRYENLSNNGSILGMVVYNGGKLIVYDKDNDNIEEIFLRGKTVLIDNLLLAEEQRGRYEFTGFHEGGHCILHQPETVSGFFDHRKTIVCRTSETFARFKNLTTDEDWAEWQADYFSACMKLPRRIVRMVAIDAMRGIGVKKDCVTSYERDVYRECCEYLPRLIASIFTTSRTAAKYRLMELKILKEKRVQPIVFQKNSEGVEYVC</sequence>
<dbReference type="Proteomes" id="UP000291269">
    <property type="component" value="Unassembled WGS sequence"/>
</dbReference>
<dbReference type="RefSeq" id="WP_129224314.1">
    <property type="nucleotide sequence ID" value="NZ_SDOZ01000002.1"/>
</dbReference>
<organism evidence="1 2">
    <name type="scientific">Candidatus Borkfalkia ceftriaxoniphila</name>
    <dbReference type="NCBI Taxonomy" id="2508949"/>
    <lineage>
        <taxon>Bacteria</taxon>
        <taxon>Bacillati</taxon>
        <taxon>Bacillota</taxon>
        <taxon>Clostridia</taxon>
        <taxon>Christensenellales</taxon>
        <taxon>Christensenellaceae</taxon>
        <taxon>Candidatus Borkfalkia</taxon>
    </lineage>
</organism>
<dbReference type="OrthoDB" id="581382at2"/>
<dbReference type="AlphaFoldDB" id="A0A4Q2KCC7"/>
<reference evidence="1 2" key="1">
    <citation type="journal article" date="2019" name="Gut">
        <title>Antibiotics-induced monodominance of a novel gut bacterial order.</title>
        <authorList>
            <person name="Hildebrand F."/>
            <person name="Moitinho-Silva L."/>
            <person name="Blasche S."/>
            <person name="Jahn M.T."/>
            <person name="Gossmann T.I."/>
            <person name="Heuerta-Cepas J."/>
            <person name="Hercog R."/>
            <person name="Luetge M."/>
            <person name="Bahram M."/>
            <person name="Pryszlak A."/>
            <person name="Alves R.J."/>
            <person name="Waszak S.M."/>
            <person name="Zhu A."/>
            <person name="Ye L."/>
            <person name="Costea P.I."/>
            <person name="Aalvink S."/>
            <person name="Belzer C."/>
            <person name="Forslund S.K."/>
            <person name="Sunagawa S."/>
            <person name="Hentschel U."/>
            <person name="Merten C."/>
            <person name="Patil K.R."/>
            <person name="Benes V."/>
            <person name="Bork P."/>
        </authorList>
    </citation>
    <scope>NUCLEOTIDE SEQUENCE [LARGE SCALE GENOMIC DNA]</scope>
    <source>
        <strain evidence="1 2">HDS1380</strain>
    </source>
</reference>
<dbReference type="EMBL" id="SDOZ01000002">
    <property type="protein sequence ID" value="RXZ61530.1"/>
    <property type="molecule type" value="Genomic_DNA"/>
</dbReference>
<proteinExistence type="predicted"/>
<evidence type="ECO:0000313" key="2">
    <source>
        <dbReference type="Proteomes" id="UP000291269"/>
    </source>
</evidence>
<evidence type="ECO:0000313" key="1">
    <source>
        <dbReference type="EMBL" id="RXZ61530.1"/>
    </source>
</evidence>
<protein>
    <recommendedName>
        <fullName evidence="3">ImmA/IrrE family metallo-endopeptidase</fullName>
    </recommendedName>
</protein>
<accession>A0A4Q2KCC7</accession>
<comment type="caution">
    <text evidence="1">The sequence shown here is derived from an EMBL/GenBank/DDBJ whole genome shotgun (WGS) entry which is preliminary data.</text>
</comment>
<evidence type="ECO:0008006" key="3">
    <source>
        <dbReference type="Google" id="ProtNLM"/>
    </source>
</evidence>